<proteinExistence type="predicted"/>
<name>A0ABV8RKW9_9SPHN</name>
<dbReference type="RefSeq" id="WP_381424771.1">
    <property type="nucleotide sequence ID" value="NZ_JBHSDH010000013.1"/>
</dbReference>
<evidence type="ECO:0000256" key="1">
    <source>
        <dbReference type="SAM" id="MobiDB-lite"/>
    </source>
</evidence>
<evidence type="ECO:0008006" key="5">
    <source>
        <dbReference type="Google" id="ProtNLM"/>
    </source>
</evidence>
<evidence type="ECO:0000313" key="4">
    <source>
        <dbReference type="Proteomes" id="UP001595887"/>
    </source>
</evidence>
<dbReference type="EMBL" id="JBHSDH010000013">
    <property type="protein sequence ID" value="MFC4293324.1"/>
    <property type="molecule type" value="Genomic_DNA"/>
</dbReference>
<keyword evidence="2" id="KW-0472">Membrane</keyword>
<keyword evidence="4" id="KW-1185">Reference proteome</keyword>
<evidence type="ECO:0000313" key="3">
    <source>
        <dbReference type="EMBL" id="MFC4293324.1"/>
    </source>
</evidence>
<accession>A0ABV8RKW9</accession>
<feature type="compositionally biased region" description="Low complexity" evidence="1">
    <location>
        <begin position="172"/>
        <end position="194"/>
    </location>
</feature>
<keyword evidence="2" id="KW-1133">Transmembrane helix</keyword>
<evidence type="ECO:0000256" key="2">
    <source>
        <dbReference type="SAM" id="Phobius"/>
    </source>
</evidence>
<comment type="caution">
    <text evidence="3">The sequence shown here is derived from an EMBL/GenBank/DDBJ whole genome shotgun (WGS) entry which is preliminary data.</text>
</comment>
<feature type="transmembrane region" description="Helical" evidence="2">
    <location>
        <begin position="12"/>
        <end position="29"/>
    </location>
</feature>
<sequence length="298" mass="30517">MRMDRIEQTGLATAVLIHGLLALAIWFAMQNAPKEAVKPQPSINVSLVGEIAPVSSAPDAIQEEPAPSSLADAPARLSDPAPEAPTVTPTPVPQVTPTPVRKITPTPPKTPPKTVPVQKTAPPKTTPKATPKATPKSTPKAAAKTSPPKTATKKSGGFGKGFEQTIAGIGGSSSSSASAASGAGKASGTPAAKSGAEVRQSVTAALGSQIKPFLNKCVPNSPEINRLIFPVTVSLDSSGRATGTNIGSPSGVTDTNRPQVSPVKDCISKAINAASPFRGLDPDYHDVWKSHSMRIKPS</sequence>
<reference evidence="4" key="1">
    <citation type="journal article" date="2019" name="Int. J. Syst. Evol. Microbiol.">
        <title>The Global Catalogue of Microorganisms (GCM) 10K type strain sequencing project: providing services to taxonomists for standard genome sequencing and annotation.</title>
        <authorList>
            <consortium name="The Broad Institute Genomics Platform"/>
            <consortium name="The Broad Institute Genome Sequencing Center for Infectious Disease"/>
            <person name="Wu L."/>
            <person name="Ma J."/>
        </authorList>
    </citation>
    <scope>NUCLEOTIDE SEQUENCE [LARGE SCALE GENOMIC DNA]</scope>
    <source>
        <strain evidence="4">CECT 8531</strain>
    </source>
</reference>
<gene>
    <name evidence="3" type="ORF">ACFOWX_12945</name>
</gene>
<protein>
    <recommendedName>
        <fullName evidence="5">Cell envelope biogenesis protein TolA</fullName>
    </recommendedName>
</protein>
<keyword evidence="2" id="KW-0812">Transmembrane</keyword>
<organism evidence="3 4">
    <name type="scientific">Sphingorhabdus arenilitoris</name>
    <dbReference type="NCBI Taxonomy" id="1490041"/>
    <lineage>
        <taxon>Bacteria</taxon>
        <taxon>Pseudomonadati</taxon>
        <taxon>Pseudomonadota</taxon>
        <taxon>Alphaproteobacteria</taxon>
        <taxon>Sphingomonadales</taxon>
        <taxon>Sphingomonadaceae</taxon>
        <taxon>Sphingorhabdus</taxon>
    </lineage>
</organism>
<feature type="compositionally biased region" description="Low complexity" evidence="1">
    <location>
        <begin position="115"/>
        <end position="155"/>
    </location>
</feature>
<dbReference type="Proteomes" id="UP001595887">
    <property type="component" value="Unassembled WGS sequence"/>
</dbReference>
<feature type="region of interest" description="Disordered" evidence="1">
    <location>
        <begin position="56"/>
        <end position="194"/>
    </location>
</feature>
<feature type="compositionally biased region" description="Pro residues" evidence="1">
    <location>
        <begin position="105"/>
        <end position="114"/>
    </location>
</feature>